<keyword evidence="6 9" id="KW-1133">Transmembrane helix</keyword>
<evidence type="ECO:0000256" key="2">
    <source>
        <dbReference type="ARBA" id="ARBA00022448"/>
    </source>
</evidence>
<evidence type="ECO:0000256" key="9">
    <source>
        <dbReference type="HAMAP-Rule" id="MF_00237"/>
    </source>
</evidence>
<dbReference type="Gene3D" id="1.20.5.3310">
    <property type="match status" value="1"/>
</dbReference>
<comment type="similarity">
    <text evidence="9">Belongs to the TatB family.</text>
</comment>
<dbReference type="PANTHER" id="PTHR33162">
    <property type="entry name" value="SEC-INDEPENDENT PROTEIN TRANSLOCASE PROTEIN TATA, CHLOROPLASTIC"/>
    <property type="match status" value="1"/>
</dbReference>
<feature type="region of interest" description="Disordered" evidence="10">
    <location>
        <begin position="90"/>
        <end position="140"/>
    </location>
</feature>
<reference evidence="12 13" key="1">
    <citation type="submission" date="2013-04" db="EMBL/GenBank/DDBJ databases">
        <title>Hyphomonas hirschiana VP5 Genome Sequencing.</title>
        <authorList>
            <person name="Lai Q."/>
            <person name="Shao Z."/>
        </authorList>
    </citation>
    <scope>NUCLEOTIDE SEQUENCE [LARGE SCALE GENOMIC DNA]</scope>
    <source>
        <strain evidence="12 13">VP5</strain>
    </source>
</reference>
<dbReference type="GO" id="GO:0043953">
    <property type="term" value="P:protein transport by the Tat complex"/>
    <property type="evidence" value="ECO:0007669"/>
    <property type="project" value="UniProtKB-UniRule"/>
</dbReference>
<dbReference type="SMR" id="A0A059FWS3"/>
<evidence type="ECO:0000256" key="11">
    <source>
        <dbReference type="SAM" id="Phobius"/>
    </source>
</evidence>
<dbReference type="RefSeq" id="WP_011646934.1">
    <property type="nucleotide sequence ID" value="NZ_ARYI01000005.1"/>
</dbReference>
<dbReference type="EMBL" id="ARYI01000005">
    <property type="protein sequence ID" value="KCZ94951.1"/>
    <property type="molecule type" value="Genomic_DNA"/>
</dbReference>
<sequence>MLPGIGFSELLLIGLAALIIIGPKDLPMMMRTLGQLMGKGRRMAREFQAAFDDIARQSELDELKKEIQDLRQSNTFKSAQDDLAAYEADVNSAVMREHPVSPPPPATPPAPPAELPPEAAPHADSQNAPPEADPAKGDRT</sequence>
<evidence type="ECO:0000256" key="6">
    <source>
        <dbReference type="ARBA" id="ARBA00022989"/>
    </source>
</evidence>
<evidence type="ECO:0000256" key="4">
    <source>
        <dbReference type="ARBA" id="ARBA00022692"/>
    </source>
</evidence>
<evidence type="ECO:0000313" key="13">
    <source>
        <dbReference type="Proteomes" id="UP000025061"/>
    </source>
</evidence>
<dbReference type="InterPro" id="IPR003369">
    <property type="entry name" value="TatA/B/E"/>
</dbReference>
<feature type="compositionally biased region" description="Pro residues" evidence="10">
    <location>
        <begin position="100"/>
        <end position="119"/>
    </location>
</feature>
<organism evidence="12 13">
    <name type="scientific">Hyphomonas hirschiana VP5</name>
    <dbReference type="NCBI Taxonomy" id="1280951"/>
    <lineage>
        <taxon>Bacteria</taxon>
        <taxon>Pseudomonadati</taxon>
        <taxon>Pseudomonadota</taxon>
        <taxon>Alphaproteobacteria</taxon>
        <taxon>Hyphomonadales</taxon>
        <taxon>Hyphomonadaceae</taxon>
        <taxon>Hyphomonas</taxon>
    </lineage>
</organism>
<evidence type="ECO:0000256" key="3">
    <source>
        <dbReference type="ARBA" id="ARBA00022475"/>
    </source>
</evidence>
<evidence type="ECO:0000256" key="1">
    <source>
        <dbReference type="ARBA" id="ARBA00004167"/>
    </source>
</evidence>
<evidence type="ECO:0000256" key="10">
    <source>
        <dbReference type="SAM" id="MobiDB-lite"/>
    </source>
</evidence>
<keyword evidence="2 9" id="KW-0813">Transport</keyword>
<name>A0A059FWS3_9PROT</name>
<keyword evidence="5 9" id="KW-0653">Protein transport</keyword>
<dbReference type="Proteomes" id="UP000025061">
    <property type="component" value="Unassembled WGS sequence"/>
</dbReference>
<dbReference type="PATRIC" id="fig|1280951.3.peg.1391"/>
<accession>A0A059FWS3</accession>
<dbReference type="PANTHER" id="PTHR33162:SF1">
    <property type="entry name" value="SEC-INDEPENDENT PROTEIN TRANSLOCASE PROTEIN TATA, CHLOROPLASTIC"/>
    <property type="match status" value="1"/>
</dbReference>
<proteinExistence type="inferred from homology"/>
<protein>
    <recommendedName>
        <fullName evidence="9">Sec-independent protein translocase protein TatB</fullName>
    </recommendedName>
</protein>
<keyword evidence="13" id="KW-1185">Reference proteome</keyword>
<dbReference type="NCBIfam" id="TIGR01410">
    <property type="entry name" value="tatB"/>
    <property type="match status" value="1"/>
</dbReference>
<evidence type="ECO:0000256" key="8">
    <source>
        <dbReference type="ARBA" id="ARBA00023136"/>
    </source>
</evidence>
<comment type="function">
    <text evidence="9">Part of the twin-arginine translocation (Tat) system that transports large folded proteins containing a characteristic twin-arginine motif in their signal peptide across membranes. Together with TatC, TatB is part of a receptor directly interacting with Tat signal peptides. TatB may form an oligomeric binding site that transiently accommodates folded Tat precursor proteins before their translocation.</text>
</comment>
<dbReference type="Pfam" id="PF02416">
    <property type="entry name" value="TatA_B_E"/>
    <property type="match status" value="1"/>
</dbReference>
<dbReference type="GO" id="GO:0033281">
    <property type="term" value="C:TAT protein transport complex"/>
    <property type="evidence" value="ECO:0007669"/>
    <property type="project" value="UniProtKB-UniRule"/>
</dbReference>
<comment type="subunit">
    <text evidence="9">The Tat system comprises two distinct complexes: a TatABC complex, containing multiple copies of TatA, TatB and TatC subunits, and a separate TatA complex, containing only TatA subunits. Substrates initially bind to the TatABC complex, which probably triggers association of the separate TatA complex to form the active translocon.</text>
</comment>
<comment type="caution">
    <text evidence="12">The sequence shown here is derived from an EMBL/GenBank/DDBJ whole genome shotgun (WGS) entry which is preliminary data.</text>
</comment>
<dbReference type="GO" id="GO:0008320">
    <property type="term" value="F:protein transmembrane transporter activity"/>
    <property type="evidence" value="ECO:0007669"/>
    <property type="project" value="UniProtKB-UniRule"/>
</dbReference>
<dbReference type="InterPro" id="IPR018448">
    <property type="entry name" value="TatB"/>
</dbReference>
<evidence type="ECO:0000256" key="5">
    <source>
        <dbReference type="ARBA" id="ARBA00022927"/>
    </source>
</evidence>
<keyword evidence="7 9" id="KW-0811">Translocation</keyword>
<evidence type="ECO:0000313" key="12">
    <source>
        <dbReference type="EMBL" id="KCZ94951.1"/>
    </source>
</evidence>
<keyword evidence="8 9" id="KW-0472">Membrane</keyword>
<comment type="subcellular location">
    <subcellularLocation>
        <location evidence="9">Cell membrane</location>
        <topology evidence="9">Single-pass membrane protein</topology>
    </subcellularLocation>
    <subcellularLocation>
        <location evidence="1">Membrane</location>
        <topology evidence="1">Single-pass membrane protein</topology>
    </subcellularLocation>
</comment>
<keyword evidence="3 9" id="KW-1003">Cell membrane</keyword>
<dbReference type="HAMAP" id="MF_00237">
    <property type="entry name" value="TatB"/>
    <property type="match status" value="1"/>
</dbReference>
<gene>
    <name evidence="9" type="primary">tatB</name>
    <name evidence="12" type="ORF">HHI_06877</name>
</gene>
<evidence type="ECO:0000256" key="7">
    <source>
        <dbReference type="ARBA" id="ARBA00023010"/>
    </source>
</evidence>
<keyword evidence="4 9" id="KW-0812">Transmembrane</keyword>
<feature type="transmembrane region" description="Helical" evidence="11">
    <location>
        <begin position="6"/>
        <end position="23"/>
    </location>
</feature>
<dbReference type="PRINTS" id="PR01506">
    <property type="entry name" value="TATBPROTEIN"/>
</dbReference>
<dbReference type="AlphaFoldDB" id="A0A059FWS3"/>